<keyword evidence="3" id="KW-1185">Reference proteome</keyword>
<dbReference type="Pfam" id="PF00881">
    <property type="entry name" value="Nitroreductase"/>
    <property type="match status" value="1"/>
</dbReference>
<dbReference type="SUPFAM" id="SSF55469">
    <property type="entry name" value="FMN-dependent nitroreductase-like"/>
    <property type="match status" value="1"/>
</dbReference>
<reference evidence="2" key="1">
    <citation type="submission" date="2022-09" db="EMBL/GenBank/DDBJ databases">
        <title>Complete Genomes of Fervidibacillus albus and Fervidibacillus halotolerans isolated from tidal flat sediments.</title>
        <authorList>
            <person name="Kwon K.K."/>
            <person name="Yang S.-H."/>
            <person name="Park M.J."/>
            <person name="Oh H.-M."/>
        </authorList>
    </citation>
    <scope>NUCLEOTIDE SEQUENCE</scope>
    <source>
        <strain evidence="2">MEBiC13591</strain>
    </source>
</reference>
<dbReference type="InterPro" id="IPR020051">
    <property type="entry name" value="SagB-type_dehydrogenase"/>
</dbReference>
<gene>
    <name evidence="2" type="ORF">OE104_11155</name>
</gene>
<proteinExistence type="predicted"/>
<dbReference type="GO" id="GO:0016491">
    <property type="term" value="F:oxidoreductase activity"/>
    <property type="evidence" value="ECO:0007669"/>
    <property type="project" value="InterPro"/>
</dbReference>
<dbReference type="EMBL" id="CP106878">
    <property type="protein sequence ID" value="WAA09140.1"/>
    <property type="molecule type" value="Genomic_DNA"/>
</dbReference>
<dbReference type="Gene3D" id="3.40.109.10">
    <property type="entry name" value="NADH Oxidase"/>
    <property type="match status" value="1"/>
</dbReference>
<evidence type="ECO:0000259" key="1">
    <source>
        <dbReference type="Pfam" id="PF00881"/>
    </source>
</evidence>
<dbReference type="CDD" id="cd02142">
    <property type="entry name" value="McbC_SagB-like_oxidoreductase"/>
    <property type="match status" value="1"/>
</dbReference>
<dbReference type="PANTHER" id="PTHR43745:SF2">
    <property type="entry name" value="NITROREDUCTASE MJ1384-RELATED"/>
    <property type="match status" value="1"/>
</dbReference>
<dbReference type="RefSeq" id="WP_275416925.1">
    <property type="nucleotide sequence ID" value="NZ_CP106878.1"/>
</dbReference>
<evidence type="ECO:0000313" key="2">
    <source>
        <dbReference type="EMBL" id="WAA09140.1"/>
    </source>
</evidence>
<organism evidence="2 3">
    <name type="scientific">Fervidibacillus albus</name>
    <dbReference type="NCBI Taxonomy" id="2980026"/>
    <lineage>
        <taxon>Bacteria</taxon>
        <taxon>Bacillati</taxon>
        <taxon>Bacillota</taxon>
        <taxon>Bacilli</taxon>
        <taxon>Bacillales</taxon>
        <taxon>Bacillaceae</taxon>
        <taxon>Fervidibacillus</taxon>
    </lineage>
</organism>
<dbReference type="InterPro" id="IPR052544">
    <property type="entry name" value="Bacteriocin_Proc_Enz"/>
</dbReference>
<dbReference type="Proteomes" id="UP001164718">
    <property type="component" value="Chromosome"/>
</dbReference>
<accession>A0A9E8LTL5</accession>
<dbReference type="AlphaFoldDB" id="A0A9E8LTL5"/>
<evidence type="ECO:0000313" key="3">
    <source>
        <dbReference type="Proteomes" id="UP001164718"/>
    </source>
</evidence>
<name>A0A9E8LTL5_9BACI</name>
<dbReference type="KEGG" id="faf:OE104_11155"/>
<dbReference type="InterPro" id="IPR029479">
    <property type="entry name" value="Nitroreductase"/>
</dbReference>
<sequence length="288" mass="33188">MVTINKGYVNLHSLIYDDRSNIANLSNEKLFSSVLKGYIHSNAFDYLLNLNSIRLTDIRSLGFFNESGIANKMNDIRSKEELIDHKHVFHLPKPKKLKANFVEILENRQSIRSYTEQRMEQKELSTLLKYAIGIKDSKKGRENSIHRYYSSGGALYPISVFVYINNVEYMKNGVYLYQPYSHSLLLKTTHFTGKEFLADNVIDTQNCNIILLFHFEINRNYLKYGELSLLLALIETGIMAQNIHLLANALHYSSCDAAGFEKRYAEEQLQLDGINSHIIHSLVIGKER</sequence>
<protein>
    <submittedName>
        <fullName evidence="2">SagB family peptide dehydrogenase</fullName>
    </submittedName>
</protein>
<dbReference type="PANTHER" id="PTHR43745">
    <property type="entry name" value="NITROREDUCTASE MJ1384-RELATED"/>
    <property type="match status" value="1"/>
</dbReference>
<dbReference type="NCBIfam" id="TIGR03605">
    <property type="entry name" value="antibiot_sagB"/>
    <property type="match status" value="1"/>
</dbReference>
<dbReference type="InterPro" id="IPR000415">
    <property type="entry name" value="Nitroreductase-like"/>
</dbReference>
<feature type="domain" description="Nitroreductase" evidence="1">
    <location>
        <begin position="106"/>
        <end position="285"/>
    </location>
</feature>